<reference evidence="7" key="1">
    <citation type="submission" date="2021-09" db="EMBL/GenBank/DDBJ databases">
        <authorList>
            <consortium name="AG Swart"/>
            <person name="Singh M."/>
            <person name="Singh A."/>
            <person name="Seah K."/>
            <person name="Emmerich C."/>
        </authorList>
    </citation>
    <scope>NUCLEOTIDE SEQUENCE</scope>
    <source>
        <strain evidence="7">ATCC30299</strain>
    </source>
</reference>
<dbReference type="Pfam" id="PF17035">
    <property type="entry name" value="BET"/>
    <property type="match status" value="1"/>
</dbReference>
<dbReference type="SMART" id="SM00297">
    <property type="entry name" value="BROMO"/>
    <property type="match status" value="1"/>
</dbReference>
<evidence type="ECO:0000256" key="1">
    <source>
        <dbReference type="ARBA" id="ARBA00023015"/>
    </source>
</evidence>
<evidence type="ECO:0000313" key="7">
    <source>
        <dbReference type="EMBL" id="CAG9317954.1"/>
    </source>
</evidence>
<dbReference type="AlphaFoldDB" id="A0AAU9IY22"/>
<name>A0AAU9IY22_9CILI</name>
<dbReference type="CDD" id="cd04369">
    <property type="entry name" value="Bromodomain"/>
    <property type="match status" value="1"/>
</dbReference>
<evidence type="ECO:0000259" key="6">
    <source>
        <dbReference type="PROSITE" id="PS50014"/>
    </source>
</evidence>
<dbReference type="PROSITE" id="PS50014">
    <property type="entry name" value="BROMODOMAIN_2"/>
    <property type="match status" value="1"/>
</dbReference>
<gene>
    <name evidence="7" type="ORF">BSTOLATCC_MIC20259</name>
</gene>
<proteinExistence type="predicted"/>
<accession>A0AAU9IY22</accession>
<evidence type="ECO:0000256" key="2">
    <source>
        <dbReference type="ARBA" id="ARBA00023117"/>
    </source>
</evidence>
<dbReference type="PRINTS" id="PR00503">
    <property type="entry name" value="BROMODOMAIN"/>
</dbReference>
<dbReference type="InterPro" id="IPR036427">
    <property type="entry name" value="Bromodomain-like_sf"/>
</dbReference>
<dbReference type="Proteomes" id="UP001162131">
    <property type="component" value="Unassembled WGS sequence"/>
</dbReference>
<dbReference type="Gene3D" id="1.20.1270.220">
    <property type="match status" value="1"/>
</dbReference>
<evidence type="ECO:0000256" key="3">
    <source>
        <dbReference type="ARBA" id="ARBA00023163"/>
    </source>
</evidence>
<dbReference type="Pfam" id="PF00439">
    <property type="entry name" value="Bromodomain"/>
    <property type="match status" value="1"/>
</dbReference>
<keyword evidence="1" id="KW-0805">Transcription regulation</keyword>
<dbReference type="PANTHER" id="PTHR45926">
    <property type="entry name" value="OSJNBA0053K19.4 PROTEIN"/>
    <property type="match status" value="1"/>
</dbReference>
<sequence>MDPQLKREMPLKPALTREETKKIMDLIRHLEKRPECYDFLKPVDFKGLGLDDYPIIIKRPMDFSTIKRNLKTDKYKSFQEALADVLLIWDNCKLYNQAGSPIYQQAEILEDLMKKYCEKNDIRIERPVKRPREEEVPPPVAPPQPVQENASFESKVELAENVRKVSHEILAEIVKIVETNCKSAMEELGNERLQIKVDELDRPTYEKLRVVINGYLQQNQEGKPVKKAKN</sequence>
<evidence type="ECO:0000313" key="8">
    <source>
        <dbReference type="Proteomes" id="UP001162131"/>
    </source>
</evidence>
<evidence type="ECO:0000256" key="4">
    <source>
        <dbReference type="PROSITE-ProRule" id="PRU00035"/>
    </source>
</evidence>
<dbReference type="InterPro" id="IPR027353">
    <property type="entry name" value="NET_dom"/>
</dbReference>
<dbReference type="EMBL" id="CAJZBQ010000019">
    <property type="protein sequence ID" value="CAG9317954.1"/>
    <property type="molecule type" value="Genomic_DNA"/>
</dbReference>
<evidence type="ECO:0000256" key="5">
    <source>
        <dbReference type="SAM" id="MobiDB-lite"/>
    </source>
</evidence>
<organism evidence="7 8">
    <name type="scientific">Blepharisma stoltei</name>
    <dbReference type="NCBI Taxonomy" id="1481888"/>
    <lineage>
        <taxon>Eukaryota</taxon>
        <taxon>Sar</taxon>
        <taxon>Alveolata</taxon>
        <taxon>Ciliophora</taxon>
        <taxon>Postciliodesmatophora</taxon>
        <taxon>Heterotrichea</taxon>
        <taxon>Heterotrichida</taxon>
        <taxon>Blepharismidae</taxon>
        <taxon>Blepharisma</taxon>
    </lineage>
</organism>
<protein>
    <recommendedName>
        <fullName evidence="6">Bromo domain-containing protein</fullName>
    </recommendedName>
</protein>
<keyword evidence="2 4" id="KW-0103">Bromodomain</keyword>
<keyword evidence="8" id="KW-1185">Reference proteome</keyword>
<feature type="region of interest" description="Disordered" evidence="5">
    <location>
        <begin position="128"/>
        <end position="151"/>
    </location>
</feature>
<keyword evidence="3" id="KW-0804">Transcription</keyword>
<comment type="caution">
    <text evidence="7">The sequence shown here is derived from an EMBL/GenBank/DDBJ whole genome shotgun (WGS) entry which is preliminary data.</text>
</comment>
<dbReference type="InterPro" id="IPR038336">
    <property type="entry name" value="NET_sf"/>
</dbReference>
<dbReference type="Gene3D" id="1.20.920.10">
    <property type="entry name" value="Bromodomain-like"/>
    <property type="match status" value="1"/>
</dbReference>
<dbReference type="SUPFAM" id="SSF47370">
    <property type="entry name" value="Bromodomain"/>
    <property type="match status" value="1"/>
</dbReference>
<feature type="domain" description="Bromo" evidence="6">
    <location>
        <begin position="31"/>
        <end position="103"/>
    </location>
</feature>
<dbReference type="InterPro" id="IPR001487">
    <property type="entry name" value="Bromodomain"/>
</dbReference>